<feature type="chain" id="PRO_5046002517" evidence="1">
    <location>
        <begin position="22"/>
        <end position="194"/>
    </location>
</feature>
<reference evidence="2 3" key="1">
    <citation type="submission" date="2024-04" db="EMBL/GenBank/DDBJ databases">
        <title>Novel species of the genus Ideonella isolated from streams.</title>
        <authorList>
            <person name="Lu H."/>
        </authorList>
    </citation>
    <scope>NUCLEOTIDE SEQUENCE [LARGE SCALE GENOMIC DNA]</scope>
    <source>
        <strain evidence="2 3">DXS29W</strain>
    </source>
</reference>
<keyword evidence="3" id="KW-1185">Reference proteome</keyword>
<dbReference type="EMBL" id="JBBUTG010000013">
    <property type="protein sequence ID" value="MEK8032979.1"/>
    <property type="molecule type" value="Genomic_DNA"/>
</dbReference>
<name>A0ABU9BSN2_9BURK</name>
<dbReference type="RefSeq" id="WP_341427400.1">
    <property type="nucleotide sequence ID" value="NZ_JBBUTG010000013.1"/>
</dbReference>
<sequence length="194" mass="20454">MNLSQLTVGVVLCASLVPAFAASDNFNRTDLGTKWVSLIGDRARISNHKFVAGLAYMKYTPAAADTRAVATIAATGKDVGHYAGLFVGKASVKFRTNASDMIEVVCFEPTIMSDIDVPGTCFTAMAGDFTAFKKARVTMQTTGTMASIDIDTNKDGSPEYSFKYDFGAAVGGGVGLMGNNEIFTIDNLSTGQAD</sequence>
<evidence type="ECO:0000256" key="1">
    <source>
        <dbReference type="SAM" id="SignalP"/>
    </source>
</evidence>
<accession>A0ABU9BSN2</accession>
<proteinExistence type="predicted"/>
<organism evidence="2 3">
    <name type="scientific">Ideonella lacteola</name>
    <dbReference type="NCBI Taxonomy" id="2984193"/>
    <lineage>
        <taxon>Bacteria</taxon>
        <taxon>Pseudomonadati</taxon>
        <taxon>Pseudomonadota</taxon>
        <taxon>Betaproteobacteria</taxon>
        <taxon>Burkholderiales</taxon>
        <taxon>Sphaerotilaceae</taxon>
        <taxon>Ideonella</taxon>
    </lineage>
</organism>
<keyword evidence="1" id="KW-0732">Signal</keyword>
<gene>
    <name evidence="2" type="ORF">AACH06_19325</name>
</gene>
<feature type="signal peptide" evidence="1">
    <location>
        <begin position="1"/>
        <end position="21"/>
    </location>
</feature>
<evidence type="ECO:0000313" key="2">
    <source>
        <dbReference type="EMBL" id="MEK8032979.1"/>
    </source>
</evidence>
<protein>
    <submittedName>
        <fullName evidence="2">Uncharacterized protein</fullName>
    </submittedName>
</protein>
<comment type="caution">
    <text evidence="2">The sequence shown here is derived from an EMBL/GenBank/DDBJ whole genome shotgun (WGS) entry which is preliminary data.</text>
</comment>
<evidence type="ECO:0000313" key="3">
    <source>
        <dbReference type="Proteomes" id="UP001371218"/>
    </source>
</evidence>
<dbReference type="Proteomes" id="UP001371218">
    <property type="component" value="Unassembled WGS sequence"/>
</dbReference>